<dbReference type="GO" id="GO:0016740">
    <property type="term" value="F:transferase activity"/>
    <property type="evidence" value="ECO:0007669"/>
    <property type="project" value="UniProtKB-KW"/>
</dbReference>
<evidence type="ECO:0000259" key="2">
    <source>
        <dbReference type="Pfam" id="PF00535"/>
    </source>
</evidence>
<dbReference type="EMBL" id="CP043473">
    <property type="protein sequence ID" value="QEL56758.1"/>
    <property type="molecule type" value="Genomic_DNA"/>
</dbReference>
<proteinExistence type="predicted"/>
<dbReference type="Pfam" id="PF00535">
    <property type="entry name" value="Glycos_transf_2"/>
    <property type="match status" value="1"/>
</dbReference>
<dbReference type="Gene3D" id="3.90.550.10">
    <property type="entry name" value="Spore Coat Polysaccharide Biosynthesis Protein SpsA, Chain A"/>
    <property type="match status" value="1"/>
</dbReference>
<name>A0A5C1DLT2_9NEIS</name>
<dbReference type="InterPro" id="IPR050834">
    <property type="entry name" value="Glycosyltransf_2"/>
</dbReference>
<dbReference type="PANTHER" id="PTHR43685">
    <property type="entry name" value="GLYCOSYLTRANSFERASE"/>
    <property type="match status" value="1"/>
</dbReference>
<gene>
    <name evidence="4" type="ORF">FYK34_14915</name>
</gene>
<evidence type="ECO:0000256" key="1">
    <source>
        <dbReference type="ARBA" id="ARBA00022679"/>
    </source>
</evidence>
<dbReference type="InterPro" id="IPR029044">
    <property type="entry name" value="Nucleotide-diphossugar_trans"/>
</dbReference>
<feature type="domain" description="Glycosyltransferase 2-like" evidence="2">
    <location>
        <begin position="6"/>
        <end position="130"/>
    </location>
</feature>
<dbReference type="PANTHER" id="PTHR43685:SF3">
    <property type="entry name" value="SLR2126 PROTEIN"/>
    <property type="match status" value="1"/>
</dbReference>
<keyword evidence="1 4" id="KW-0808">Transferase</keyword>
<feature type="domain" description="Galactosyltransferase C-terminal" evidence="3">
    <location>
        <begin position="177"/>
        <end position="228"/>
    </location>
</feature>
<dbReference type="RefSeq" id="WP_149297720.1">
    <property type="nucleotide sequence ID" value="NZ_CP043473.1"/>
</dbReference>
<reference evidence="4 5" key="1">
    <citation type="submission" date="2019-08" db="EMBL/GenBank/DDBJ databases">
        <title>Chromobacterium paludis, a novel bacterium isolated from a Maryland marsh pond.</title>
        <authorList>
            <person name="Blackburn M.B."/>
            <person name="Gundersen-Rindal D.E."/>
        </authorList>
    </citation>
    <scope>NUCLEOTIDE SEQUENCE [LARGE SCALE GENOMIC DNA]</scope>
    <source>
        <strain evidence="5">IIBBL 257-1</strain>
    </source>
</reference>
<keyword evidence="5" id="KW-1185">Reference proteome</keyword>
<dbReference type="KEGG" id="chrm:FYK34_14915"/>
<dbReference type="Pfam" id="PF02709">
    <property type="entry name" value="Glyco_transf_7C"/>
    <property type="match status" value="1"/>
</dbReference>
<organism evidence="4 5">
    <name type="scientific">Chromobacterium paludis</name>
    <dbReference type="NCBI Taxonomy" id="2605945"/>
    <lineage>
        <taxon>Bacteria</taxon>
        <taxon>Pseudomonadati</taxon>
        <taxon>Pseudomonadota</taxon>
        <taxon>Betaproteobacteria</taxon>
        <taxon>Neisseriales</taxon>
        <taxon>Chromobacteriaceae</taxon>
        <taxon>Chromobacterium</taxon>
    </lineage>
</organism>
<sequence length="280" mass="31953">MSVSISVIITTYNRPDALRAVLASLRAQCGIEAQQWEALVADDGSDGRTAEAIAALQPDFGGRLRHVWHEDRGFRAAEIRNLAAMQAKGDYLVFLDGDCIPQRDFLARHLELAEAGWAVAGNRVLLSEPFTAAYLAGRRLPVYVWGVPTWLRHRMLGHLNNGLGWLRLALPEWRKRRRERWELFRTCNVGVWKHDFLALDGFDAAFSGWGYEDSDFAVRLLRHGVGMKNGRFAVPVLHLWHRENDRSRQDENWRRFEATLHGEHVRARRGLSWHGGDDAA</sequence>
<dbReference type="SUPFAM" id="SSF53448">
    <property type="entry name" value="Nucleotide-diphospho-sugar transferases"/>
    <property type="match status" value="1"/>
</dbReference>
<protein>
    <submittedName>
        <fullName evidence="4">Glycosyltransferase</fullName>
    </submittedName>
</protein>
<evidence type="ECO:0000313" key="5">
    <source>
        <dbReference type="Proteomes" id="UP000322079"/>
    </source>
</evidence>
<dbReference type="Proteomes" id="UP000322079">
    <property type="component" value="Chromosome"/>
</dbReference>
<dbReference type="InterPro" id="IPR001173">
    <property type="entry name" value="Glyco_trans_2-like"/>
</dbReference>
<dbReference type="AlphaFoldDB" id="A0A5C1DLT2"/>
<evidence type="ECO:0000259" key="3">
    <source>
        <dbReference type="Pfam" id="PF02709"/>
    </source>
</evidence>
<dbReference type="InterPro" id="IPR027791">
    <property type="entry name" value="Galactosyl_T_C"/>
</dbReference>
<dbReference type="CDD" id="cd06420">
    <property type="entry name" value="GT2_Chondriotin_Pol_N"/>
    <property type="match status" value="1"/>
</dbReference>
<accession>A0A5C1DLT2</accession>
<evidence type="ECO:0000313" key="4">
    <source>
        <dbReference type="EMBL" id="QEL56758.1"/>
    </source>
</evidence>